<evidence type="ECO:0000313" key="3">
    <source>
        <dbReference type="EMBL" id="QNP55455.1"/>
    </source>
</evidence>
<dbReference type="AlphaFoldDB" id="A0A7H0H4I9"/>
<evidence type="ECO:0008006" key="5">
    <source>
        <dbReference type="Google" id="ProtNLM"/>
    </source>
</evidence>
<protein>
    <recommendedName>
        <fullName evidence="5">Lipoprotein LpqH</fullName>
    </recommendedName>
</protein>
<organism evidence="3 4">
    <name type="scientific">Tessaracoccus defluvii</name>
    <dbReference type="NCBI Taxonomy" id="1285901"/>
    <lineage>
        <taxon>Bacteria</taxon>
        <taxon>Bacillati</taxon>
        <taxon>Actinomycetota</taxon>
        <taxon>Actinomycetes</taxon>
        <taxon>Propionibacteriales</taxon>
        <taxon>Propionibacteriaceae</taxon>
        <taxon>Tessaracoccus</taxon>
    </lineage>
</organism>
<accession>A0A7H0H4I9</accession>
<name>A0A7H0H4I9_9ACTN</name>
<dbReference type="RefSeq" id="WP_187720585.1">
    <property type="nucleotide sequence ID" value="NZ_BAABBL010000009.1"/>
</dbReference>
<feature type="compositionally biased region" description="Polar residues" evidence="1">
    <location>
        <begin position="44"/>
        <end position="56"/>
    </location>
</feature>
<proteinExistence type="predicted"/>
<keyword evidence="4" id="KW-1185">Reference proteome</keyword>
<sequence>MSDPNTTSGGARRMSPLRAALFGGAVLPLLLTACAADPGAQEVPPSQQATPTPVSSTDKDTQMSEPPADDETQAPPAGGAAGAATFTVGDRVFTVELTLCGMYGDGDDAEVVLAGPASENGGDATGFLEGDLLPAGSELNAEFRIDIGADGPQQSTDEFLALGLASGSPVTFSEEGGGYVVRSGAWNENGEDLGEGSLAFSCA</sequence>
<reference evidence="3 4" key="1">
    <citation type="submission" date="2020-08" db="EMBL/GenBank/DDBJ databases">
        <title>Genome sequence of Tessaracoccus defluvii JCM 17540T.</title>
        <authorList>
            <person name="Hyun D.-W."/>
            <person name="Bae J.-W."/>
        </authorList>
    </citation>
    <scope>NUCLEOTIDE SEQUENCE [LARGE SCALE GENOMIC DNA]</scope>
    <source>
        <strain evidence="3 4">JCM 17540</strain>
    </source>
</reference>
<dbReference type="KEGG" id="tdf:H9L22_14825"/>
<dbReference type="EMBL" id="CP060789">
    <property type="protein sequence ID" value="QNP55455.1"/>
    <property type="molecule type" value="Genomic_DNA"/>
</dbReference>
<keyword evidence="2" id="KW-0732">Signal</keyword>
<gene>
    <name evidence="3" type="ORF">H9L22_14825</name>
</gene>
<evidence type="ECO:0000256" key="2">
    <source>
        <dbReference type="SAM" id="SignalP"/>
    </source>
</evidence>
<feature type="signal peptide" evidence="2">
    <location>
        <begin position="1"/>
        <end position="35"/>
    </location>
</feature>
<dbReference type="Proteomes" id="UP000516117">
    <property type="component" value="Chromosome"/>
</dbReference>
<evidence type="ECO:0000256" key="1">
    <source>
        <dbReference type="SAM" id="MobiDB-lite"/>
    </source>
</evidence>
<evidence type="ECO:0000313" key="4">
    <source>
        <dbReference type="Proteomes" id="UP000516117"/>
    </source>
</evidence>
<feature type="chain" id="PRO_5028811876" description="Lipoprotein LpqH" evidence="2">
    <location>
        <begin position="36"/>
        <end position="203"/>
    </location>
</feature>
<feature type="region of interest" description="Disordered" evidence="1">
    <location>
        <begin position="38"/>
        <end position="82"/>
    </location>
</feature>